<dbReference type="GO" id="GO:1990837">
    <property type="term" value="F:sequence-specific double-stranded DNA binding"/>
    <property type="evidence" value="ECO:0007669"/>
    <property type="project" value="UniProtKB-ARBA"/>
</dbReference>
<comment type="caution">
    <text evidence="8">The sequence shown here is derived from an EMBL/GenBank/DDBJ whole genome shotgun (WGS) entry which is preliminary data.</text>
</comment>
<dbReference type="SMART" id="SM00355">
    <property type="entry name" value="ZnF_C2H2"/>
    <property type="match status" value="4"/>
</dbReference>
<evidence type="ECO:0000256" key="5">
    <source>
        <dbReference type="PROSITE-ProRule" id="PRU00042"/>
    </source>
</evidence>
<keyword evidence="9" id="KW-1185">Reference proteome</keyword>
<evidence type="ECO:0000256" key="4">
    <source>
        <dbReference type="ARBA" id="ARBA00022833"/>
    </source>
</evidence>
<dbReference type="FunFam" id="3.30.160.60:FF:000176">
    <property type="entry name" value="zinc finger protein 70"/>
    <property type="match status" value="1"/>
</dbReference>
<keyword evidence="4" id="KW-0862">Zinc</keyword>
<dbReference type="InterPro" id="IPR036236">
    <property type="entry name" value="Znf_C2H2_sf"/>
</dbReference>
<dbReference type="PANTHER" id="PTHR24379:SF121">
    <property type="entry name" value="C2H2-TYPE DOMAIN-CONTAINING PROTEIN"/>
    <property type="match status" value="1"/>
</dbReference>
<evidence type="ECO:0000256" key="3">
    <source>
        <dbReference type="ARBA" id="ARBA00022771"/>
    </source>
</evidence>
<name>A0A922L1Y3_DERFA</name>
<dbReference type="Gene3D" id="3.30.160.60">
    <property type="entry name" value="Classic Zinc Finger"/>
    <property type="match status" value="4"/>
</dbReference>
<dbReference type="AlphaFoldDB" id="A0A922L1Y3"/>
<dbReference type="Pfam" id="PF00096">
    <property type="entry name" value="zf-C2H2"/>
    <property type="match status" value="4"/>
</dbReference>
<evidence type="ECO:0000256" key="2">
    <source>
        <dbReference type="ARBA" id="ARBA00022737"/>
    </source>
</evidence>
<feature type="domain" description="C2H2-type" evidence="7">
    <location>
        <begin position="91"/>
        <end position="118"/>
    </location>
</feature>
<reference evidence="8" key="1">
    <citation type="submission" date="2013-05" db="EMBL/GenBank/DDBJ databases">
        <authorList>
            <person name="Yim A.K.Y."/>
            <person name="Chan T.F."/>
            <person name="Ji K.M."/>
            <person name="Liu X.Y."/>
            <person name="Zhou J.W."/>
            <person name="Li R.Q."/>
            <person name="Yang K.Y."/>
            <person name="Li J."/>
            <person name="Li M."/>
            <person name="Law P.T.W."/>
            <person name="Wu Y.L."/>
            <person name="Cai Z.L."/>
            <person name="Qin H."/>
            <person name="Bao Y."/>
            <person name="Leung R.K.K."/>
            <person name="Ng P.K.S."/>
            <person name="Zou J."/>
            <person name="Zhong X.J."/>
            <person name="Ran P.X."/>
            <person name="Zhong N.S."/>
            <person name="Liu Z.G."/>
            <person name="Tsui S.K.W."/>
        </authorList>
    </citation>
    <scope>NUCLEOTIDE SEQUENCE</scope>
    <source>
        <strain evidence="8">Derf</strain>
        <tissue evidence="8">Whole organism</tissue>
    </source>
</reference>
<evidence type="ECO:0000256" key="6">
    <source>
        <dbReference type="SAM" id="MobiDB-lite"/>
    </source>
</evidence>
<evidence type="ECO:0000259" key="7">
    <source>
        <dbReference type="PROSITE" id="PS50157"/>
    </source>
</evidence>
<evidence type="ECO:0000313" key="8">
    <source>
        <dbReference type="EMBL" id="KAH9497025.1"/>
    </source>
</evidence>
<proteinExistence type="predicted"/>
<dbReference type="SUPFAM" id="SSF57667">
    <property type="entry name" value="beta-beta-alpha zinc fingers"/>
    <property type="match status" value="3"/>
</dbReference>
<feature type="domain" description="C2H2-type" evidence="7">
    <location>
        <begin position="119"/>
        <end position="153"/>
    </location>
</feature>
<dbReference type="EMBL" id="ASGP02000007">
    <property type="protein sequence ID" value="KAH9497025.1"/>
    <property type="molecule type" value="Genomic_DNA"/>
</dbReference>
<accession>A0A922L1Y3</accession>
<evidence type="ECO:0000313" key="9">
    <source>
        <dbReference type="Proteomes" id="UP000790347"/>
    </source>
</evidence>
<reference evidence="8" key="2">
    <citation type="journal article" date="2022" name="Res Sq">
        <title>Comparative Genomics Reveals Insights into the Divergent Evolution of Astigmatic Mites and Household Pest Adaptations.</title>
        <authorList>
            <person name="Xiong Q."/>
            <person name="Wan A.T.-Y."/>
            <person name="Liu X.-Y."/>
            <person name="Fung C.S.-H."/>
            <person name="Xiao X."/>
            <person name="Malainual N."/>
            <person name="Hou J."/>
            <person name="Wang L."/>
            <person name="Wang M."/>
            <person name="Yang K."/>
            <person name="Cui Y."/>
            <person name="Leung E."/>
            <person name="Nong W."/>
            <person name="Shin S.-K."/>
            <person name="Au S."/>
            <person name="Jeong K.Y."/>
            <person name="Chew F.T."/>
            <person name="Hui J."/>
            <person name="Leung T.F."/>
            <person name="Tungtrongchitr A."/>
            <person name="Zhong N."/>
            <person name="Liu Z."/>
            <person name="Tsui S."/>
        </authorList>
    </citation>
    <scope>NUCLEOTIDE SEQUENCE</scope>
    <source>
        <strain evidence="8">Derf</strain>
        <tissue evidence="8">Whole organism</tissue>
    </source>
</reference>
<sequence>MNQMDLHDNNHTSVVVVSHSPSSPSSSSSKTTTTIVTSKSSVFYSKADMQLHTQVHMREAKPYRCTECTKSFANSSYLSQHSRIHLGIRPYLCEICLKKFTQLSHLQQHQRTHTGDKPYKCRYGNCTKAFSQLSNLQSHSRNSCYKCFESERALLEHIPKHKDSKHLKTHICQYCGKSYTQESYLQKHLQKHTDRASGGSGSVATTTLKRNSSASAQHHHIHHQQQLQQHSHQQQQGDNATAATTSSGIHLIDNNNIHYWSKSNPIECNLNSSQLSVTNANRQQNHCILPISTFDPSSSAIYVNNNGLDLQMIANNSNKSATTSTTAFPLPQNSINSSNNQTFRMTSYFPTHEPFNFPNKISGMDTITGMVVATNPSGSVNVNASNKKSSSTTSSSIVTNLSSLDKNAAVNQPISFPNQLIALNQIRNFVNTSTSNIVGTTIVGNEQQQQQHSISLKETTD</sequence>
<dbReference type="InterPro" id="IPR013087">
    <property type="entry name" value="Znf_C2H2_type"/>
</dbReference>
<keyword evidence="1" id="KW-0479">Metal-binding</keyword>
<feature type="compositionally biased region" description="Low complexity" evidence="6">
    <location>
        <begin position="224"/>
        <end position="236"/>
    </location>
</feature>
<dbReference type="Proteomes" id="UP000790347">
    <property type="component" value="Unassembled WGS sequence"/>
</dbReference>
<dbReference type="PANTHER" id="PTHR24379">
    <property type="entry name" value="KRAB AND ZINC FINGER DOMAIN-CONTAINING"/>
    <property type="match status" value="1"/>
</dbReference>
<dbReference type="PROSITE" id="PS50157">
    <property type="entry name" value="ZINC_FINGER_C2H2_2"/>
    <property type="match status" value="4"/>
</dbReference>
<organism evidence="8 9">
    <name type="scientific">Dermatophagoides farinae</name>
    <name type="common">American house dust mite</name>
    <dbReference type="NCBI Taxonomy" id="6954"/>
    <lineage>
        <taxon>Eukaryota</taxon>
        <taxon>Metazoa</taxon>
        <taxon>Ecdysozoa</taxon>
        <taxon>Arthropoda</taxon>
        <taxon>Chelicerata</taxon>
        <taxon>Arachnida</taxon>
        <taxon>Acari</taxon>
        <taxon>Acariformes</taxon>
        <taxon>Sarcoptiformes</taxon>
        <taxon>Astigmata</taxon>
        <taxon>Psoroptidia</taxon>
        <taxon>Analgoidea</taxon>
        <taxon>Pyroglyphidae</taxon>
        <taxon>Dermatophagoidinae</taxon>
        <taxon>Dermatophagoides</taxon>
    </lineage>
</organism>
<dbReference type="FunFam" id="3.30.160.60:FF:000303">
    <property type="entry name" value="Zinc finger protein 41"/>
    <property type="match status" value="1"/>
</dbReference>
<gene>
    <name evidence="8" type="ORF">DERF_013039</name>
</gene>
<protein>
    <recommendedName>
        <fullName evidence="7">C2H2-type domain-containing protein</fullName>
    </recommendedName>
</protein>
<keyword evidence="2" id="KW-0677">Repeat</keyword>
<dbReference type="PROSITE" id="PS00028">
    <property type="entry name" value="ZINC_FINGER_C2H2_1"/>
    <property type="match status" value="3"/>
</dbReference>
<feature type="region of interest" description="Disordered" evidence="6">
    <location>
        <begin position="186"/>
        <end position="244"/>
    </location>
</feature>
<keyword evidence="3 5" id="KW-0863">Zinc-finger</keyword>
<evidence type="ECO:0000256" key="1">
    <source>
        <dbReference type="ARBA" id="ARBA00022723"/>
    </source>
</evidence>
<dbReference type="GO" id="GO:0008270">
    <property type="term" value="F:zinc ion binding"/>
    <property type="evidence" value="ECO:0007669"/>
    <property type="project" value="UniProtKB-KW"/>
</dbReference>
<feature type="domain" description="C2H2-type" evidence="7">
    <location>
        <begin position="63"/>
        <end position="90"/>
    </location>
</feature>
<feature type="compositionally biased region" description="Polar residues" evidence="6">
    <location>
        <begin position="202"/>
        <end position="216"/>
    </location>
</feature>
<feature type="domain" description="C2H2-type" evidence="7">
    <location>
        <begin position="170"/>
        <end position="197"/>
    </location>
</feature>
<dbReference type="FunFam" id="3.30.160.60:FF:001172">
    <property type="entry name" value="Zinc finger protein rotund"/>
    <property type="match status" value="1"/>
</dbReference>